<reference evidence="1 2" key="1">
    <citation type="journal article" date="2019" name="ISME J.">
        <title>Insights into ecological role of a new deltaproteobacterial order Candidatus Acidulodesulfobacterales by metagenomics and metatranscriptomics.</title>
        <authorList>
            <person name="Tan S."/>
            <person name="Liu J."/>
            <person name="Fang Y."/>
            <person name="Hedlund B.P."/>
            <person name="Lian Z.H."/>
            <person name="Huang L.Y."/>
            <person name="Li J.T."/>
            <person name="Huang L.N."/>
            <person name="Li W.J."/>
            <person name="Jiang H.C."/>
            <person name="Dong H.L."/>
            <person name="Shu W.S."/>
        </authorList>
    </citation>
    <scope>NUCLEOTIDE SEQUENCE [LARGE SCALE GENOMIC DNA]</scope>
    <source>
        <strain evidence="1">AP1</strain>
    </source>
</reference>
<proteinExistence type="predicted"/>
<sequence>MCNEILHRVNPFKISSMSDKYWQERADSLSEWITKIANLLNIHKIQLVDEDIIWLIYAKGYKDDKGVVNDYCTYKKA</sequence>
<dbReference type="EMBL" id="SGBB01000019">
    <property type="protein sequence ID" value="RZD17907.1"/>
    <property type="molecule type" value="Genomic_DNA"/>
</dbReference>
<dbReference type="Proteomes" id="UP000319296">
    <property type="component" value="Unassembled WGS sequence"/>
</dbReference>
<evidence type="ECO:0000313" key="2">
    <source>
        <dbReference type="Proteomes" id="UP000319296"/>
    </source>
</evidence>
<accession>A0A519BKV1</accession>
<dbReference type="AlphaFoldDB" id="A0A519BKV1"/>
<evidence type="ECO:0000313" key="1">
    <source>
        <dbReference type="EMBL" id="RZD17907.1"/>
    </source>
</evidence>
<name>A0A519BKV1_9DELT</name>
<protein>
    <submittedName>
        <fullName evidence="1">Uncharacterized protein</fullName>
    </submittedName>
</protein>
<gene>
    <name evidence="1" type="ORF">EVG15_08890</name>
</gene>
<comment type="caution">
    <text evidence="1">The sequence shown here is derived from an EMBL/GenBank/DDBJ whole genome shotgun (WGS) entry which is preliminary data.</text>
</comment>
<organism evidence="1 2">
    <name type="scientific">Candidatus Acididesulfobacter diazotrophicus</name>
    <dbReference type="NCBI Taxonomy" id="2597226"/>
    <lineage>
        <taxon>Bacteria</taxon>
        <taxon>Deltaproteobacteria</taxon>
        <taxon>Candidatus Acidulodesulfobacterales</taxon>
        <taxon>Candidatus Acididesulfobacter</taxon>
    </lineage>
</organism>